<evidence type="ECO:0000313" key="3">
    <source>
        <dbReference type="Proteomes" id="UP000002866"/>
    </source>
</evidence>
<dbReference type="SUPFAM" id="SSF48464">
    <property type="entry name" value="ENTH/VHS domain"/>
    <property type="match status" value="1"/>
</dbReference>
<dbReference type="GO" id="GO:0005543">
    <property type="term" value="F:phospholipid binding"/>
    <property type="evidence" value="ECO:0007669"/>
    <property type="project" value="TreeGrafter"/>
</dbReference>
<dbReference type="AlphaFoldDB" id="I2GZ95"/>
<dbReference type="Gene3D" id="1.25.40.90">
    <property type="match status" value="1"/>
</dbReference>
<reference evidence="2 3" key="1">
    <citation type="journal article" date="2011" name="Proc. Natl. Acad. Sci. U.S.A.">
        <title>Evolutionary erosion of yeast sex chromosomes by mating-type switching accidents.</title>
        <authorList>
            <person name="Gordon J.L."/>
            <person name="Armisen D."/>
            <person name="Proux-Wera E."/>
            <person name="Oheigeartaigh S.S."/>
            <person name="Byrne K.P."/>
            <person name="Wolfe K.H."/>
        </authorList>
    </citation>
    <scope>NUCLEOTIDE SEQUENCE [LARGE SCALE GENOMIC DNA]</scope>
    <source>
        <strain evidence="3">ATCC 34711 / CBS 6284 / DSM 70876 / NBRC 10599 / NRRL Y-10934 / UCD 77-7</strain>
    </source>
</reference>
<dbReference type="GO" id="GO:0030125">
    <property type="term" value="C:clathrin vesicle coat"/>
    <property type="evidence" value="ECO:0007669"/>
    <property type="project" value="TreeGrafter"/>
</dbReference>
<proteinExistence type="predicted"/>
<dbReference type="PANTHER" id="PTHR12276">
    <property type="entry name" value="EPSIN/ENT-RELATED"/>
    <property type="match status" value="1"/>
</dbReference>
<accession>I2GZ95</accession>
<dbReference type="KEGG" id="tbl:TBLA_0B06220"/>
<dbReference type="GeneID" id="14494243"/>
<dbReference type="SMART" id="SM00273">
    <property type="entry name" value="ENTH"/>
    <property type="match status" value="1"/>
</dbReference>
<dbReference type="Pfam" id="PF01417">
    <property type="entry name" value="ENTH"/>
    <property type="match status" value="1"/>
</dbReference>
<dbReference type="OrthoDB" id="4033880at2759"/>
<dbReference type="Proteomes" id="UP000002866">
    <property type="component" value="Chromosome 2"/>
</dbReference>
<dbReference type="InterPro" id="IPR008942">
    <property type="entry name" value="ENTH_VHS"/>
</dbReference>
<feature type="domain" description="ENTH" evidence="1">
    <location>
        <begin position="24"/>
        <end position="157"/>
    </location>
</feature>
<dbReference type="HOGENOM" id="CLU_040577_1_0_1"/>
<dbReference type="GO" id="GO:0005886">
    <property type="term" value="C:plasma membrane"/>
    <property type="evidence" value="ECO:0007669"/>
    <property type="project" value="TreeGrafter"/>
</dbReference>
<dbReference type="RefSeq" id="XP_004178966.1">
    <property type="nucleotide sequence ID" value="XM_004178918.1"/>
</dbReference>
<protein>
    <recommendedName>
        <fullName evidence="1">ENTH domain-containing protein</fullName>
    </recommendedName>
</protein>
<dbReference type="OMA" id="NDEHNIK"/>
<dbReference type="PROSITE" id="PS50942">
    <property type="entry name" value="ENTH"/>
    <property type="match status" value="1"/>
</dbReference>
<dbReference type="STRING" id="1071380.I2GZ95"/>
<organism evidence="2 3">
    <name type="scientific">Henningerozyma blattae (strain ATCC 34711 / CBS 6284 / DSM 70876 / NBRC 10599 / NRRL Y-10934 / UCD 77-7)</name>
    <name type="common">Yeast</name>
    <name type="synonym">Tetrapisispora blattae</name>
    <dbReference type="NCBI Taxonomy" id="1071380"/>
    <lineage>
        <taxon>Eukaryota</taxon>
        <taxon>Fungi</taxon>
        <taxon>Dikarya</taxon>
        <taxon>Ascomycota</taxon>
        <taxon>Saccharomycotina</taxon>
        <taxon>Saccharomycetes</taxon>
        <taxon>Saccharomycetales</taxon>
        <taxon>Saccharomycetaceae</taxon>
        <taxon>Henningerozyma</taxon>
    </lineage>
</organism>
<dbReference type="InterPro" id="IPR013809">
    <property type="entry name" value="ENTH"/>
</dbReference>
<dbReference type="FunFam" id="1.25.40.90:FF:000006">
    <property type="entry name" value="Clathrin interactor 1"/>
    <property type="match status" value="1"/>
</dbReference>
<dbReference type="GO" id="GO:0006897">
    <property type="term" value="P:endocytosis"/>
    <property type="evidence" value="ECO:0007669"/>
    <property type="project" value="TreeGrafter"/>
</dbReference>
<evidence type="ECO:0000259" key="1">
    <source>
        <dbReference type="PROSITE" id="PS50942"/>
    </source>
</evidence>
<dbReference type="CDD" id="cd16992">
    <property type="entry name" value="ENTH_Ent3"/>
    <property type="match status" value="1"/>
</dbReference>
<gene>
    <name evidence="2" type="primary">TBLA0B06220</name>
    <name evidence="2" type="ORF">TBLA_0B06220</name>
</gene>
<sequence length="339" mass="38545">MSLEQRFSELAIYDAKKFFRMAENFLFNLTDMESKVREATNNDPWGTSVILMAQINAGTFEINQRADIINMLLNRFLEKNGSQWRQIYKSVLLLQYLLINGSTEFVSEVKLNLTLIKNLMLFEFIDDQGYNQSSKISKATERLIELMTDDHLLNDLREKSKNSKHKIFNNMYATSDTKGMDINSGFSTGGLSISADYDSDDENDSQAGTTDVESFNDEHNIKRIYTDETTDVEDCFNDLVKVKDNENFHDFISMPPLVESLSAPITVSNKNNTSNDEEEFTEYVCSKPVEYKSSSSGAPRSVINIGKQLSNDGSLATERLRSIDIDPFYSLYSAVKQAH</sequence>
<dbReference type="EMBL" id="HE806317">
    <property type="protein sequence ID" value="CCH59447.1"/>
    <property type="molecule type" value="Genomic_DNA"/>
</dbReference>
<dbReference type="InParanoid" id="I2GZ95"/>
<keyword evidence="3" id="KW-1185">Reference proteome</keyword>
<dbReference type="eggNOG" id="KOG2056">
    <property type="taxonomic scope" value="Eukaryota"/>
</dbReference>
<evidence type="ECO:0000313" key="2">
    <source>
        <dbReference type="EMBL" id="CCH59447.1"/>
    </source>
</evidence>
<dbReference type="GO" id="GO:0005829">
    <property type="term" value="C:cytosol"/>
    <property type="evidence" value="ECO:0007669"/>
    <property type="project" value="GOC"/>
</dbReference>
<dbReference type="GO" id="GO:0030276">
    <property type="term" value="F:clathrin binding"/>
    <property type="evidence" value="ECO:0007669"/>
    <property type="project" value="TreeGrafter"/>
</dbReference>
<dbReference type="GO" id="GO:0005768">
    <property type="term" value="C:endosome"/>
    <property type="evidence" value="ECO:0007669"/>
    <property type="project" value="TreeGrafter"/>
</dbReference>
<dbReference type="GO" id="GO:0006895">
    <property type="term" value="P:Golgi to endosome transport"/>
    <property type="evidence" value="ECO:0007669"/>
    <property type="project" value="TreeGrafter"/>
</dbReference>
<name>I2GZ95_HENB6</name>
<dbReference type="PANTHER" id="PTHR12276:SF45">
    <property type="entry name" value="CLATHRIN INTERACTOR 1"/>
    <property type="match status" value="1"/>
</dbReference>